<dbReference type="WBParaSite" id="NBR_0001375201-mRNA-1">
    <property type="protein sequence ID" value="NBR_0001375201-mRNA-1"/>
    <property type="gene ID" value="NBR_0001375201"/>
</dbReference>
<dbReference type="EMBL" id="UYSL01021134">
    <property type="protein sequence ID" value="VDL77342.1"/>
    <property type="molecule type" value="Genomic_DNA"/>
</dbReference>
<evidence type="ECO:0000256" key="1">
    <source>
        <dbReference type="SAM" id="MobiDB-lite"/>
    </source>
</evidence>
<name>A0A0N4YBC5_NIPBR</name>
<feature type="region of interest" description="Disordered" evidence="1">
    <location>
        <begin position="95"/>
        <end position="147"/>
    </location>
</feature>
<proteinExistence type="predicted"/>
<sequence>MAEGEEPAGLNAPGDSTGTGRAGAGKGRRRRKPEAAAAPGESSMPFLPPADAESHRDVPEDVHVRIDPVIQVILDLDREEEEESRIALRVAPLDESPEEAAAGDAVTDLTRVAPVNEAADRVKQSRQEESHHESVGLLANNSTGRFS</sequence>
<feature type="compositionally biased region" description="Basic and acidic residues" evidence="1">
    <location>
        <begin position="52"/>
        <end position="62"/>
    </location>
</feature>
<accession>A0A0N4YBC5</accession>
<dbReference type="AlphaFoldDB" id="A0A0N4YBC5"/>
<feature type="region of interest" description="Disordered" evidence="1">
    <location>
        <begin position="1"/>
        <end position="62"/>
    </location>
</feature>
<gene>
    <name evidence="2" type="ORF">NBR_LOCUS13753</name>
</gene>
<evidence type="ECO:0000313" key="4">
    <source>
        <dbReference type="WBParaSite" id="NBR_0001375201-mRNA-1"/>
    </source>
</evidence>
<organism evidence="4">
    <name type="scientific">Nippostrongylus brasiliensis</name>
    <name type="common">Rat hookworm</name>
    <dbReference type="NCBI Taxonomy" id="27835"/>
    <lineage>
        <taxon>Eukaryota</taxon>
        <taxon>Metazoa</taxon>
        <taxon>Ecdysozoa</taxon>
        <taxon>Nematoda</taxon>
        <taxon>Chromadorea</taxon>
        <taxon>Rhabditida</taxon>
        <taxon>Rhabditina</taxon>
        <taxon>Rhabditomorpha</taxon>
        <taxon>Strongyloidea</taxon>
        <taxon>Heligmosomidae</taxon>
        <taxon>Nippostrongylus</taxon>
    </lineage>
</organism>
<reference evidence="2 3" key="2">
    <citation type="submission" date="2018-11" db="EMBL/GenBank/DDBJ databases">
        <authorList>
            <consortium name="Pathogen Informatics"/>
        </authorList>
    </citation>
    <scope>NUCLEOTIDE SEQUENCE [LARGE SCALE GENOMIC DNA]</scope>
</reference>
<protein>
    <submittedName>
        <fullName evidence="4">ELM2 domain-containing protein</fullName>
    </submittedName>
</protein>
<keyword evidence="3" id="KW-1185">Reference proteome</keyword>
<dbReference type="Proteomes" id="UP000271162">
    <property type="component" value="Unassembled WGS sequence"/>
</dbReference>
<reference evidence="4" key="1">
    <citation type="submission" date="2017-02" db="UniProtKB">
        <authorList>
            <consortium name="WormBaseParasite"/>
        </authorList>
    </citation>
    <scope>IDENTIFICATION</scope>
</reference>
<feature type="compositionally biased region" description="Basic and acidic residues" evidence="1">
    <location>
        <begin position="118"/>
        <end position="134"/>
    </location>
</feature>
<evidence type="ECO:0000313" key="3">
    <source>
        <dbReference type="Proteomes" id="UP000271162"/>
    </source>
</evidence>
<evidence type="ECO:0000313" key="2">
    <source>
        <dbReference type="EMBL" id="VDL77342.1"/>
    </source>
</evidence>